<feature type="transmembrane region" description="Helical" evidence="5">
    <location>
        <begin position="213"/>
        <end position="235"/>
    </location>
</feature>
<feature type="transmembrane region" description="Helical" evidence="5">
    <location>
        <begin position="270"/>
        <end position="287"/>
    </location>
</feature>
<dbReference type="STRING" id="195522.BD01_1376"/>
<dbReference type="SUPFAM" id="SSF51306">
    <property type="entry name" value="LexA/Signal peptidase"/>
    <property type="match status" value="1"/>
</dbReference>
<accession>W8NUY7</accession>
<name>W8NUY7_9EURY</name>
<proteinExistence type="predicted"/>
<feature type="transmembrane region" description="Helical" evidence="5">
    <location>
        <begin position="247"/>
        <end position="264"/>
    </location>
</feature>
<evidence type="ECO:0000313" key="8">
    <source>
        <dbReference type="Proteomes" id="UP000019434"/>
    </source>
</evidence>
<keyword evidence="4 5" id="KW-0472">Membrane</keyword>
<dbReference type="eggNOG" id="arCOG01739">
    <property type="taxonomic scope" value="Archaea"/>
</dbReference>
<keyword evidence="2 5" id="KW-0812">Transmembrane</keyword>
<sequence length="304" mass="33858">MRRLLSFAVILVLLLTFPRLRTLTPLVVLSGSMEPYFNPGDMVLIEPVNASGVQIGDVVAFHPAWAKGEEARNTLYTHRVVGIIRNATGLYFVTKGDNNEENDPAPVPAQNVVGKVTIVLPYLGYMTRHNPDRRVLLAVYVLFILLPGIYILVSTLRELSERPVVARRKERLQLISSRYSRLVFPKKALSIFIGFLLFFTVLLTPRLDSARDGFANGGKLPVLLISGGVPGYVYLNPGDSCACNYTYAVNAVLPVQWLVLLSGIPLFPRSLALLLALLSTLMLYPLWTSRFPNVEVKRHGPRFI</sequence>
<dbReference type="KEGG" id="tnu:BD01_1376"/>
<gene>
    <name evidence="7" type="ORF">BD01_1376</name>
</gene>
<dbReference type="GO" id="GO:0006465">
    <property type="term" value="P:signal peptide processing"/>
    <property type="evidence" value="ECO:0007669"/>
    <property type="project" value="InterPro"/>
</dbReference>
<dbReference type="NCBIfam" id="TIGR02228">
    <property type="entry name" value="sigpep_I_arch"/>
    <property type="match status" value="1"/>
</dbReference>
<dbReference type="HOGENOM" id="CLU_914060_0_0_2"/>
<evidence type="ECO:0000256" key="4">
    <source>
        <dbReference type="ARBA" id="ARBA00023136"/>
    </source>
</evidence>
<dbReference type="CDD" id="cd06530">
    <property type="entry name" value="S26_SPase_I"/>
    <property type="match status" value="1"/>
</dbReference>
<reference evidence="7 8" key="1">
    <citation type="submission" date="2014-02" db="EMBL/GenBank/DDBJ databases">
        <title>Genome Sequence of an Hyperthermophilic Archaeon, Thermococcus nautili 30-1, producing viral vesicles.</title>
        <authorList>
            <person name="Oberto J."/>
            <person name="Gaudin M."/>
            <person name="Cossu M."/>
            <person name="Gorlas A."/>
            <person name="Slesarev A."/>
            <person name="Marguet E."/>
            <person name="Forterre P."/>
        </authorList>
    </citation>
    <scope>NUCLEOTIDE SEQUENCE [LARGE SCALE GENOMIC DNA]</scope>
    <source>
        <strain evidence="7 8">30-1</strain>
    </source>
</reference>
<dbReference type="RefSeq" id="WP_051482176.1">
    <property type="nucleotide sequence ID" value="NZ_CP007264.1"/>
</dbReference>
<dbReference type="AlphaFoldDB" id="W8NUY7"/>
<dbReference type="InterPro" id="IPR001733">
    <property type="entry name" value="Peptidase_S26B"/>
</dbReference>
<dbReference type="GO" id="GO:0016020">
    <property type="term" value="C:membrane"/>
    <property type="evidence" value="ECO:0007669"/>
    <property type="project" value="UniProtKB-SubCell"/>
</dbReference>
<keyword evidence="3 5" id="KW-1133">Transmembrane helix</keyword>
<evidence type="ECO:0000256" key="3">
    <source>
        <dbReference type="ARBA" id="ARBA00022989"/>
    </source>
</evidence>
<dbReference type="PANTHER" id="PTHR10806">
    <property type="entry name" value="SIGNAL PEPTIDASE COMPLEX CATALYTIC SUBUNIT SEC11"/>
    <property type="match status" value="1"/>
</dbReference>
<evidence type="ECO:0000256" key="2">
    <source>
        <dbReference type="ARBA" id="ARBA00022692"/>
    </source>
</evidence>
<keyword evidence="8" id="KW-1185">Reference proteome</keyword>
<dbReference type="Gene3D" id="2.10.109.10">
    <property type="entry name" value="Umud Fragment, subunit A"/>
    <property type="match status" value="1"/>
</dbReference>
<evidence type="ECO:0000259" key="6">
    <source>
        <dbReference type="Pfam" id="PF10502"/>
    </source>
</evidence>
<dbReference type="InterPro" id="IPR036286">
    <property type="entry name" value="LexA/Signal_pep-like_sf"/>
</dbReference>
<evidence type="ECO:0000256" key="1">
    <source>
        <dbReference type="ARBA" id="ARBA00004370"/>
    </source>
</evidence>
<evidence type="ECO:0000313" key="7">
    <source>
        <dbReference type="EMBL" id="AHL22987.1"/>
    </source>
</evidence>
<comment type="subcellular location">
    <subcellularLocation>
        <location evidence="1">Membrane</location>
    </subcellularLocation>
</comment>
<feature type="transmembrane region" description="Helical" evidence="5">
    <location>
        <begin position="135"/>
        <end position="153"/>
    </location>
</feature>
<protein>
    <submittedName>
        <fullName evidence="7">Signal peptidase I</fullName>
    </submittedName>
</protein>
<dbReference type="InterPro" id="IPR019533">
    <property type="entry name" value="Peptidase_S26"/>
</dbReference>
<organism evidence="7 8">
    <name type="scientific">Thermococcus nautili</name>
    <dbReference type="NCBI Taxonomy" id="195522"/>
    <lineage>
        <taxon>Archaea</taxon>
        <taxon>Methanobacteriati</taxon>
        <taxon>Methanobacteriota</taxon>
        <taxon>Thermococci</taxon>
        <taxon>Thermococcales</taxon>
        <taxon>Thermococcaceae</taxon>
        <taxon>Thermococcus</taxon>
    </lineage>
</organism>
<feature type="domain" description="Peptidase S26" evidence="6">
    <location>
        <begin position="2"/>
        <end position="83"/>
    </location>
</feature>
<dbReference type="GO" id="GO:0004252">
    <property type="term" value="F:serine-type endopeptidase activity"/>
    <property type="evidence" value="ECO:0007669"/>
    <property type="project" value="InterPro"/>
</dbReference>
<dbReference type="Pfam" id="PF10502">
    <property type="entry name" value="Peptidase_S26"/>
    <property type="match status" value="1"/>
</dbReference>
<dbReference type="Proteomes" id="UP000019434">
    <property type="component" value="Chromosome"/>
</dbReference>
<dbReference type="PRINTS" id="PR00728">
    <property type="entry name" value="SIGNALPTASE"/>
</dbReference>
<dbReference type="EMBL" id="CP007264">
    <property type="protein sequence ID" value="AHL22987.1"/>
    <property type="molecule type" value="Genomic_DNA"/>
</dbReference>
<dbReference type="PANTHER" id="PTHR10806:SF6">
    <property type="entry name" value="SIGNAL PEPTIDASE COMPLEX CATALYTIC SUBUNIT SEC11"/>
    <property type="match status" value="1"/>
</dbReference>
<dbReference type="GeneID" id="25384377"/>
<evidence type="ECO:0000256" key="5">
    <source>
        <dbReference type="SAM" id="Phobius"/>
    </source>
</evidence>
<feature type="transmembrane region" description="Helical" evidence="5">
    <location>
        <begin position="188"/>
        <end position="207"/>
    </location>
</feature>